<proteinExistence type="predicted"/>
<reference evidence="1 2" key="1">
    <citation type="journal article" date="2013" name="Mar. Genomics">
        <title>Expression of sulfatases in Rhodopirellula baltica and the diversity of sulfatases in the genus Rhodopirellula.</title>
        <authorList>
            <person name="Wegner C.E."/>
            <person name="Richter-Heitmann T."/>
            <person name="Klindworth A."/>
            <person name="Klockow C."/>
            <person name="Richter M."/>
            <person name="Achstetter T."/>
            <person name="Glockner F.O."/>
            <person name="Harder J."/>
        </authorList>
    </citation>
    <scope>NUCLEOTIDE SEQUENCE [LARGE SCALE GENOMIC DNA]</scope>
    <source>
        <strain evidence="1 2">SM1</strain>
    </source>
</reference>
<dbReference type="Proteomes" id="UP000011991">
    <property type="component" value="Unassembled WGS sequence"/>
</dbReference>
<accession>M5RRB5</accession>
<sequence>MIHGLNRFPPHSVVVLGALFPSARLQCNQFAVVSFGSALLRLLWADGAVKPTLT</sequence>
<dbReference type="AlphaFoldDB" id="M5RRB5"/>
<evidence type="ECO:0000313" key="1">
    <source>
        <dbReference type="EMBL" id="EMI21820.1"/>
    </source>
</evidence>
<dbReference type="EMBL" id="ANOG01000188">
    <property type="protein sequence ID" value="EMI21820.1"/>
    <property type="molecule type" value="Genomic_DNA"/>
</dbReference>
<keyword evidence="2" id="KW-1185">Reference proteome</keyword>
<name>M5RRB5_9BACT</name>
<organism evidence="1 2">
    <name type="scientific">Rhodopirellula maiorica SM1</name>
    <dbReference type="NCBI Taxonomy" id="1265738"/>
    <lineage>
        <taxon>Bacteria</taxon>
        <taxon>Pseudomonadati</taxon>
        <taxon>Planctomycetota</taxon>
        <taxon>Planctomycetia</taxon>
        <taxon>Pirellulales</taxon>
        <taxon>Pirellulaceae</taxon>
        <taxon>Novipirellula</taxon>
    </lineage>
</organism>
<evidence type="ECO:0000313" key="2">
    <source>
        <dbReference type="Proteomes" id="UP000011991"/>
    </source>
</evidence>
<comment type="caution">
    <text evidence="1">The sequence shown here is derived from an EMBL/GenBank/DDBJ whole genome shotgun (WGS) entry which is preliminary data.</text>
</comment>
<protein>
    <submittedName>
        <fullName evidence="1">Uncharacterized protein</fullName>
    </submittedName>
</protein>
<gene>
    <name evidence="1" type="ORF">RMSM_01259</name>
</gene>